<protein>
    <submittedName>
        <fullName evidence="4">TetR family transcriptional regulator</fullName>
    </submittedName>
</protein>
<sequence length="186" mass="20975">MARGRPSKKAHIVKSARGLFTQQGYQSTSIDQVVATAGVSKPTVYSNFPTKLVLWEAVFAELIEESQYEMQAVLDGLNTHAKQDFFTGWVKLWETWLGLPERVRVYRILLGEQHKMMASTLLMFDEFEGVLDSALLAWLGHFSMSPNTLFILKAVTKEAILTPVLMNRASMSATELKRQLDPLLVL</sequence>
<comment type="caution">
    <text evidence="4">The sequence shown here is derived from an EMBL/GenBank/DDBJ whole genome shotgun (WGS) entry which is preliminary data.</text>
</comment>
<feature type="DNA-binding region" description="H-T-H motif" evidence="2">
    <location>
        <begin position="29"/>
        <end position="48"/>
    </location>
</feature>
<proteinExistence type="predicted"/>
<name>A0A318V381_9GAMM</name>
<organism evidence="4 5">
    <name type="scientific">Marinomonas alcarazii</name>
    <dbReference type="NCBI Taxonomy" id="491949"/>
    <lineage>
        <taxon>Bacteria</taxon>
        <taxon>Pseudomonadati</taxon>
        <taxon>Pseudomonadota</taxon>
        <taxon>Gammaproteobacteria</taxon>
        <taxon>Oceanospirillales</taxon>
        <taxon>Oceanospirillaceae</taxon>
        <taxon>Marinomonas</taxon>
    </lineage>
</organism>
<keyword evidence="1 2" id="KW-0238">DNA-binding</keyword>
<dbReference type="InterPro" id="IPR001647">
    <property type="entry name" value="HTH_TetR"/>
</dbReference>
<feature type="domain" description="HTH tetR-type" evidence="3">
    <location>
        <begin position="6"/>
        <end position="66"/>
    </location>
</feature>
<dbReference type="Gene3D" id="1.10.357.10">
    <property type="entry name" value="Tetracycline Repressor, domain 2"/>
    <property type="match status" value="1"/>
</dbReference>
<dbReference type="RefSeq" id="WP_110573597.1">
    <property type="nucleotide sequence ID" value="NZ_QKLW01000002.1"/>
</dbReference>
<dbReference type="InterPro" id="IPR050109">
    <property type="entry name" value="HTH-type_TetR-like_transc_reg"/>
</dbReference>
<dbReference type="AlphaFoldDB" id="A0A318V381"/>
<dbReference type="InterPro" id="IPR009057">
    <property type="entry name" value="Homeodomain-like_sf"/>
</dbReference>
<dbReference type="PANTHER" id="PTHR30055:SF146">
    <property type="entry name" value="HTH-TYPE TRANSCRIPTIONAL DUAL REGULATOR CECR"/>
    <property type="match status" value="1"/>
</dbReference>
<gene>
    <name evidence="4" type="ORF">DFP75_102398</name>
</gene>
<dbReference type="GO" id="GO:0003700">
    <property type="term" value="F:DNA-binding transcription factor activity"/>
    <property type="evidence" value="ECO:0007669"/>
    <property type="project" value="TreeGrafter"/>
</dbReference>
<reference evidence="4 5" key="1">
    <citation type="submission" date="2018-06" db="EMBL/GenBank/DDBJ databases">
        <title>Genomic Encyclopedia of Type Strains, Phase III (KMG-III): the genomes of soil and plant-associated and newly described type strains.</title>
        <authorList>
            <person name="Whitman W."/>
        </authorList>
    </citation>
    <scope>NUCLEOTIDE SEQUENCE [LARGE SCALE GENOMIC DNA]</scope>
    <source>
        <strain evidence="4 5">CECT 7730</strain>
    </source>
</reference>
<evidence type="ECO:0000259" key="3">
    <source>
        <dbReference type="PROSITE" id="PS50977"/>
    </source>
</evidence>
<evidence type="ECO:0000256" key="1">
    <source>
        <dbReference type="ARBA" id="ARBA00023125"/>
    </source>
</evidence>
<dbReference type="PROSITE" id="PS50977">
    <property type="entry name" value="HTH_TETR_2"/>
    <property type="match status" value="1"/>
</dbReference>
<accession>A0A318V381</accession>
<dbReference type="GO" id="GO:0000976">
    <property type="term" value="F:transcription cis-regulatory region binding"/>
    <property type="evidence" value="ECO:0007669"/>
    <property type="project" value="TreeGrafter"/>
</dbReference>
<evidence type="ECO:0000313" key="5">
    <source>
        <dbReference type="Proteomes" id="UP000247551"/>
    </source>
</evidence>
<keyword evidence="5" id="KW-1185">Reference proteome</keyword>
<dbReference type="SUPFAM" id="SSF46689">
    <property type="entry name" value="Homeodomain-like"/>
    <property type="match status" value="1"/>
</dbReference>
<dbReference type="Pfam" id="PF00440">
    <property type="entry name" value="TetR_N"/>
    <property type="match status" value="1"/>
</dbReference>
<evidence type="ECO:0000256" key="2">
    <source>
        <dbReference type="PROSITE-ProRule" id="PRU00335"/>
    </source>
</evidence>
<dbReference type="Proteomes" id="UP000247551">
    <property type="component" value="Unassembled WGS sequence"/>
</dbReference>
<evidence type="ECO:0000313" key="4">
    <source>
        <dbReference type="EMBL" id="PYF83302.1"/>
    </source>
</evidence>
<dbReference type="EMBL" id="QKLW01000002">
    <property type="protein sequence ID" value="PYF83302.1"/>
    <property type="molecule type" value="Genomic_DNA"/>
</dbReference>
<dbReference type="PRINTS" id="PR00455">
    <property type="entry name" value="HTHTETR"/>
</dbReference>
<dbReference type="PANTHER" id="PTHR30055">
    <property type="entry name" value="HTH-TYPE TRANSCRIPTIONAL REGULATOR RUTR"/>
    <property type="match status" value="1"/>
</dbReference>